<reference evidence="1 2" key="1">
    <citation type="submission" date="2019-12" db="EMBL/GenBank/DDBJ databases">
        <title>Novel species isolated from a subtropical stream in China.</title>
        <authorList>
            <person name="Lu H."/>
        </authorList>
    </citation>
    <scope>NUCLEOTIDE SEQUENCE [LARGE SCALE GENOMIC DNA]</scope>
    <source>
        <strain evidence="1 2">FT134W</strain>
    </source>
</reference>
<proteinExistence type="predicted"/>
<protein>
    <submittedName>
        <fullName evidence="1">Uncharacterized protein</fullName>
    </submittedName>
</protein>
<sequence length="104" mass="11726">MQTDKIRNNIHNTMQRPAMPLIIQEPYLGWEITIRCSHIASKVNHPSRYTAVAEAELLPGENPDHWVDPRIQVLTTGGRSFPTGDECIGILLGEAKQLIDALRR</sequence>
<dbReference type="Proteomes" id="UP000469734">
    <property type="component" value="Unassembled WGS sequence"/>
</dbReference>
<dbReference type="AlphaFoldDB" id="A0A7X4KIV8"/>
<evidence type="ECO:0000313" key="2">
    <source>
        <dbReference type="Proteomes" id="UP000469734"/>
    </source>
</evidence>
<evidence type="ECO:0000313" key="1">
    <source>
        <dbReference type="EMBL" id="MYM76041.1"/>
    </source>
</evidence>
<organism evidence="1 2">
    <name type="scientific">Duganella margarita</name>
    <dbReference type="NCBI Taxonomy" id="2692170"/>
    <lineage>
        <taxon>Bacteria</taxon>
        <taxon>Pseudomonadati</taxon>
        <taxon>Pseudomonadota</taxon>
        <taxon>Betaproteobacteria</taxon>
        <taxon>Burkholderiales</taxon>
        <taxon>Oxalobacteraceae</taxon>
        <taxon>Telluria group</taxon>
        <taxon>Duganella</taxon>
    </lineage>
</organism>
<dbReference type="RefSeq" id="WP_161052546.1">
    <property type="nucleotide sequence ID" value="NZ_WWCR01000061.1"/>
</dbReference>
<accession>A0A7X4KIV8</accession>
<gene>
    <name evidence="1" type="ORF">GTP56_28150</name>
</gene>
<comment type="caution">
    <text evidence="1">The sequence shown here is derived from an EMBL/GenBank/DDBJ whole genome shotgun (WGS) entry which is preliminary data.</text>
</comment>
<name>A0A7X4KIV8_9BURK</name>
<dbReference type="EMBL" id="WWCR01000061">
    <property type="protein sequence ID" value="MYM76041.1"/>
    <property type="molecule type" value="Genomic_DNA"/>
</dbReference>